<dbReference type="RefSeq" id="WP_270686462.1">
    <property type="nucleotide sequence ID" value="NZ_JAQFWQ010000040.1"/>
</dbReference>
<dbReference type="CDD" id="cd06171">
    <property type="entry name" value="Sigma70_r4"/>
    <property type="match status" value="1"/>
</dbReference>
<keyword evidence="2" id="KW-0805">Transcription regulation</keyword>
<dbReference type="InterPro" id="IPR014284">
    <property type="entry name" value="RNA_pol_sigma-70_dom"/>
</dbReference>
<reference evidence="9 10" key="1">
    <citation type="submission" date="2023-01" db="EMBL/GenBank/DDBJ databases">
        <title>Draft genome sequence of Nocardiopsis sp. RSe5-2 isolated from halophytes.</title>
        <authorList>
            <person name="Duangmal K."/>
            <person name="Chantavorakit T."/>
        </authorList>
    </citation>
    <scope>NUCLEOTIDE SEQUENCE [LARGE SCALE GENOMIC DNA]</scope>
    <source>
        <strain evidence="9 10">RSe5-2</strain>
    </source>
</reference>
<keyword evidence="5" id="KW-0804">Transcription</keyword>
<dbReference type="InterPro" id="IPR036388">
    <property type="entry name" value="WH-like_DNA-bd_sf"/>
</dbReference>
<proteinExistence type="inferred from homology"/>
<feature type="compositionally biased region" description="Acidic residues" evidence="6">
    <location>
        <begin position="10"/>
        <end position="19"/>
    </location>
</feature>
<dbReference type="PANTHER" id="PTHR43133:SF52">
    <property type="entry name" value="ECF RNA POLYMERASE SIGMA FACTOR SIGL"/>
    <property type="match status" value="1"/>
</dbReference>
<dbReference type="Gene3D" id="1.10.10.10">
    <property type="entry name" value="Winged helix-like DNA-binding domain superfamily/Winged helix DNA-binding domain"/>
    <property type="match status" value="1"/>
</dbReference>
<evidence type="ECO:0000256" key="5">
    <source>
        <dbReference type="ARBA" id="ARBA00023163"/>
    </source>
</evidence>
<dbReference type="NCBIfam" id="TIGR02937">
    <property type="entry name" value="sigma70-ECF"/>
    <property type="match status" value="1"/>
</dbReference>
<evidence type="ECO:0000256" key="1">
    <source>
        <dbReference type="ARBA" id="ARBA00010641"/>
    </source>
</evidence>
<dbReference type="InterPro" id="IPR039425">
    <property type="entry name" value="RNA_pol_sigma-70-like"/>
</dbReference>
<feature type="domain" description="RNA polymerase sigma-70 region 2" evidence="7">
    <location>
        <begin position="46"/>
        <end position="96"/>
    </location>
</feature>
<sequence>MARRPHTDDSDADAADTDEAGAPRAAAGTEDTARIRAVLALGGMPWSELDDGVQEVRLRLLQHRARPEGAPIRRPAAWLAAVASRVAVDWHRDRSRDAGLRDRLAARWTRGTAPGLEEDRVLALTVAEGLEGLSPPQRQVLVLRYYADLTVREIAQALDVPEGTVKSRLHAAAGALRSSLTREGME</sequence>
<evidence type="ECO:0000259" key="8">
    <source>
        <dbReference type="Pfam" id="PF04545"/>
    </source>
</evidence>
<evidence type="ECO:0000256" key="2">
    <source>
        <dbReference type="ARBA" id="ARBA00023015"/>
    </source>
</evidence>
<feature type="region of interest" description="Disordered" evidence="6">
    <location>
        <begin position="1"/>
        <end position="29"/>
    </location>
</feature>
<evidence type="ECO:0000313" key="9">
    <source>
        <dbReference type="EMBL" id="MDA2812012.1"/>
    </source>
</evidence>
<gene>
    <name evidence="9" type="ORF">O4J56_15320</name>
</gene>
<protein>
    <submittedName>
        <fullName evidence="9">Sigma-70 family RNA polymerase sigma factor</fullName>
    </submittedName>
</protein>
<evidence type="ECO:0000256" key="6">
    <source>
        <dbReference type="SAM" id="MobiDB-lite"/>
    </source>
</evidence>
<evidence type="ECO:0000256" key="4">
    <source>
        <dbReference type="ARBA" id="ARBA00023125"/>
    </source>
</evidence>
<name>A0ABT4U4Y3_9ACTN</name>
<keyword evidence="4" id="KW-0238">DNA-binding</keyword>
<comment type="similarity">
    <text evidence="1">Belongs to the sigma-70 factor family. ECF subfamily.</text>
</comment>
<evidence type="ECO:0000259" key="7">
    <source>
        <dbReference type="Pfam" id="PF04542"/>
    </source>
</evidence>
<keyword evidence="10" id="KW-1185">Reference proteome</keyword>
<dbReference type="Proteomes" id="UP001527866">
    <property type="component" value="Unassembled WGS sequence"/>
</dbReference>
<dbReference type="Pfam" id="PF04542">
    <property type="entry name" value="Sigma70_r2"/>
    <property type="match status" value="1"/>
</dbReference>
<dbReference type="EMBL" id="JAQFWQ010000040">
    <property type="protein sequence ID" value="MDA2812012.1"/>
    <property type="molecule type" value="Genomic_DNA"/>
</dbReference>
<keyword evidence="3" id="KW-0731">Sigma factor</keyword>
<dbReference type="InterPro" id="IPR007630">
    <property type="entry name" value="RNA_pol_sigma70_r4"/>
</dbReference>
<dbReference type="InterPro" id="IPR013325">
    <property type="entry name" value="RNA_pol_sigma_r2"/>
</dbReference>
<dbReference type="SUPFAM" id="SSF88659">
    <property type="entry name" value="Sigma3 and sigma4 domains of RNA polymerase sigma factors"/>
    <property type="match status" value="1"/>
</dbReference>
<evidence type="ECO:0000256" key="3">
    <source>
        <dbReference type="ARBA" id="ARBA00023082"/>
    </source>
</evidence>
<dbReference type="InterPro" id="IPR013324">
    <property type="entry name" value="RNA_pol_sigma_r3/r4-like"/>
</dbReference>
<organism evidence="9 10">
    <name type="scientific">Nocardiopsis endophytica</name>
    <dbReference type="NCBI Taxonomy" id="3018445"/>
    <lineage>
        <taxon>Bacteria</taxon>
        <taxon>Bacillati</taxon>
        <taxon>Actinomycetota</taxon>
        <taxon>Actinomycetes</taxon>
        <taxon>Streptosporangiales</taxon>
        <taxon>Nocardiopsidaceae</taxon>
        <taxon>Nocardiopsis</taxon>
    </lineage>
</organism>
<dbReference type="Pfam" id="PF04545">
    <property type="entry name" value="Sigma70_r4"/>
    <property type="match status" value="1"/>
</dbReference>
<dbReference type="Gene3D" id="1.10.1740.10">
    <property type="match status" value="1"/>
</dbReference>
<dbReference type="PANTHER" id="PTHR43133">
    <property type="entry name" value="RNA POLYMERASE ECF-TYPE SIGMA FACTO"/>
    <property type="match status" value="1"/>
</dbReference>
<evidence type="ECO:0000313" key="10">
    <source>
        <dbReference type="Proteomes" id="UP001527866"/>
    </source>
</evidence>
<dbReference type="InterPro" id="IPR007627">
    <property type="entry name" value="RNA_pol_sigma70_r2"/>
</dbReference>
<comment type="caution">
    <text evidence="9">The sequence shown here is derived from an EMBL/GenBank/DDBJ whole genome shotgun (WGS) entry which is preliminary data.</text>
</comment>
<feature type="domain" description="RNA polymerase sigma-70 region 4" evidence="8">
    <location>
        <begin position="130"/>
        <end position="177"/>
    </location>
</feature>
<dbReference type="SUPFAM" id="SSF88946">
    <property type="entry name" value="Sigma2 domain of RNA polymerase sigma factors"/>
    <property type="match status" value="1"/>
</dbReference>
<accession>A0ABT4U4Y3</accession>